<dbReference type="PANTHER" id="PTHR43194">
    <property type="entry name" value="HYDROLASE ALPHA/BETA FOLD FAMILY"/>
    <property type="match status" value="1"/>
</dbReference>
<dbReference type="Pfam" id="PF12697">
    <property type="entry name" value="Abhydrolase_6"/>
    <property type="match status" value="1"/>
</dbReference>
<dbReference type="Gene3D" id="3.40.50.1820">
    <property type="entry name" value="alpha/beta hydrolase"/>
    <property type="match status" value="1"/>
</dbReference>
<dbReference type="InterPro" id="IPR050228">
    <property type="entry name" value="Carboxylesterase_BioH"/>
</dbReference>
<sequence length="261" mass="27541">MGITTKRIELEHGIALHLREMGEGKPTLLVHGWGVPGTVWDPVLARWTEAAGRVLAPDLRGTGWSAKPREGYTLEDDVRDVVALIDELELSDLALVGHSKGGAIAQAVALERPKALRKLVLVSPVPASGVALDEPTIAYFESMCGHREGASTLIGAMLAMTPEPALLEALVASMASVCIESLLGGFAAWRNANFGDRIGAIETPTTVLSGAAEQVLSPELMRTMVVEKIPGATLELIPGAGHYPQIECPDPFTAMLLAAIG</sequence>
<dbReference type="InterPro" id="IPR029058">
    <property type="entry name" value="AB_hydrolase_fold"/>
</dbReference>
<keyword evidence="3" id="KW-1185">Reference proteome</keyword>
<comment type="caution">
    <text evidence="2">The sequence shown here is derived from an EMBL/GenBank/DDBJ whole genome shotgun (WGS) entry which is preliminary data.</text>
</comment>
<dbReference type="EMBL" id="ABCS01000081">
    <property type="protein sequence ID" value="EDM75782.1"/>
    <property type="molecule type" value="Genomic_DNA"/>
</dbReference>
<accession>A6GEE1</accession>
<dbReference type="PRINTS" id="PR00111">
    <property type="entry name" value="ABHYDROLASE"/>
</dbReference>
<dbReference type="RefSeq" id="WP_006975081.1">
    <property type="nucleotide sequence ID" value="NZ_ABCS01000081.1"/>
</dbReference>
<dbReference type="eggNOG" id="COG2267">
    <property type="taxonomic scope" value="Bacteria"/>
</dbReference>
<dbReference type="STRING" id="391625.PPSIR1_17785"/>
<feature type="domain" description="AB hydrolase-1" evidence="1">
    <location>
        <begin position="28"/>
        <end position="252"/>
    </location>
</feature>
<gene>
    <name evidence="2" type="ORF">PPSIR1_17785</name>
</gene>
<reference evidence="2 3" key="1">
    <citation type="submission" date="2007-06" db="EMBL/GenBank/DDBJ databases">
        <authorList>
            <person name="Shimkets L."/>
            <person name="Ferriera S."/>
            <person name="Johnson J."/>
            <person name="Kravitz S."/>
            <person name="Beeson K."/>
            <person name="Sutton G."/>
            <person name="Rogers Y.-H."/>
            <person name="Friedman R."/>
            <person name="Frazier M."/>
            <person name="Venter J.C."/>
        </authorList>
    </citation>
    <scope>NUCLEOTIDE SEQUENCE [LARGE SCALE GENOMIC DNA]</scope>
    <source>
        <strain evidence="2 3">SIR-1</strain>
    </source>
</reference>
<protein>
    <submittedName>
        <fullName evidence="2">Hydrolase, alpha/beta fold family protein</fullName>
    </submittedName>
</protein>
<dbReference type="OrthoDB" id="9785408at2"/>
<dbReference type="SUPFAM" id="SSF53474">
    <property type="entry name" value="alpha/beta-Hydrolases"/>
    <property type="match status" value="1"/>
</dbReference>
<keyword evidence="2" id="KW-0378">Hydrolase</keyword>
<dbReference type="InterPro" id="IPR000073">
    <property type="entry name" value="AB_hydrolase_1"/>
</dbReference>
<dbReference type="AlphaFoldDB" id="A6GEE1"/>
<organism evidence="2 3">
    <name type="scientific">Plesiocystis pacifica SIR-1</name>
    <dbReference type="NCBI Taxonomy" id="391625"/>
    <lineage>
        <taxon>Bacteria</taxon>
        <taxon>Pseudomonadati</taxon>
        <taxon>Myxococcota</taxon>
        <taxon>Polyangia</taxon>
        <taxon>Nannocystales</taxon>
        <taxon>Nannocystaceae</taxon>
        <taxon>Plesiocystis</taxon>
    </lineage>
</organism>
<evidence type="ECO:0000259" key="1">
    <source>
        <dbReference type="Pfam" id="PF12697"/>
    </source>
</evidence>
<proteinExistence type="predicted"/>
<name>A6GEE1_9BACT</name>
<evidence type="ECO:0000313" key="3">
    <source>
        <dbReference type="Proteomes" id="UP000005801"/>
    </source>
</evidence>
<dbReference type="PANTHER" id="PTHR43194:SF2">
    <property type="entry name" value="PEROXISOMAL MEMBRANE PROTEIN LPX1"/>
    <property type="match status" value="1"/>
</dbReference>
<evidence type="ECO:0000313" key="2">
    <source>
        <dbReference type="EMBL" id="EDM75782.1"/>
    </source>
</evidence>
<dbReference type="GO" id="GO:0016787">
    <property type="term" value="F:hydrolase activity"/>
    <property type="evidence" value="ECO:0007669"/>
    <property type="project" value="UniProtKB-KW"/>
</dbReference>
<dbReference type="Proteomes" id="UP000005801">
    <property type="component" value="Unassembled WGS sequence"/>
</dbReference>